<dbReference type="Proteomes" id="UP000192656">
    <property type="component" value="Unassembled WGS sequence"/>
</dbReference>
<feature type="domain" description="Carbohydrate kinase FGGY C-terminal" evidence="5">
    <location>
        <begin position="249"/>
        <end position="424"/>
    </location>
</feature>
<dbReference type="GO" id="GO:0005975">
    <property type="term" value="P:carbohydrate metabolic process"/>
    <property type="evidence" value="ECO:0007669"/>
    <property type="project" value="InterPro"/>
</dbReference>
<dbReference type="InterPro" id="IPR018484">
    <property type="entry name" value="FGGY_N"/>
</dbReference>
<dbReference type="InterPro" id="IPR043129">
    <property type="entry name" value="ATPase_NBD"/>
</dbReference>
<dbReference type="GO" id="GO:0016301">
    <property type="term" value="F:kinase activity"/>
    <property type="evidence" value="ECO:0007669"/>
    <property type="project" value="UniProtKB-KW"/>
</dbReference>
<evidence type="ECO:0000259" key="5">
    <source>
        <dbReference type="Pfam" id="PF21546"/>
    </source>
</evidence>
<dbReference type="AlphaFoldDB" id="A0A1W2DKW3"/>
<evidence type="ECO:0000256" key="3">
    <source>
        <dbReference type="ARBA" id="ARBA00022777"/>
    </source>
</evidence>
<evidence type="ECO:0000256" key="1">
    <source>
        <dbReference type="ARBA" id="ARBA00009156"/>
    </source>
</evidence>
<dbReference type="EMBL" id="FWXR01000015">
    <property type="protein sequence ID" value="SMC97668.1"/>
    <property type="molecule type" value="Genomic_DNA"/>
</dbReference>
<sequence length="475" mass="51491">MEREIRNVAVIDIGKTNAKLVLHDLETADDLAVLTTPNLVLKDGLYPHYDIDHLWRFILEGLAALSCEKPVDAISLTTHGASIALIGPDDLALPVLDYEYELDAEFIAAYRAERPDFSETQSPALPGGLNVGAQLAWLETRFPERFAQAETILTYPQYWAYRLTGVRACEVTQLGCHTDLWRPAERDFSSLVDRRGWRGKFAPLRSAFDELGALKPEIRDAMARDWDIPVFCGIHDSNASLLPHLMTRQAPFTVVSTGTWAILFAVGTEPKPLDKDRDTLANVDAFARPVPSARFMAGREFSEMAGAEPGEASREAAERVIVRNAMALPSFAKGTGPFPTRVGDWTLDPAMLDQGERTAAASLSAALTTETCLSLIGASGPIIVEGPFAKNTIYCDALEALTGQPVEAKPGLTGTAAGAALLARGIAGRAGRANTETKEARRRAPWPGLQDYAETWRRHVAGGRAAEADVLVGGE</sequence>
<name>A0A1W2DKW3_9HYPH</name>
<evidence type="ECO:0000259" key="4">
    <source>
        <dbReference type="Pfam" id="PF00370"/>
    </source>
</evidence>
<organism evidence="6 7">
    <name type="scientific">Fulvimarina manganoxydans</name>
    <dbReference type="NCBI Taxonomy" id="937218"/>
    <lineage>
        <taxon>Bacteria</taxon>
        <taxon>Pseudomonadati</taxon>
        <taxon>Pseudomonadota</taxon>
        <taxon>Alphaproteobacteria</taxon>
        <taxon>Hyphomicrobiales</taxon>
        <taxon>Aurantimonadaceae</taxon>
        <taxon>Fulvimarina</taxon>
    </lineage>
</organism>
<keyword evidence="3 6" id="KW-0418">Kinase</keyword>
<reference evidence="6 7" key="1">
    <citation type="submission" date="2017-04" db="EMBL/GenBank/DDBJ databases">
        <authorList>
            <person name="Afonso C.L."/>
            <person name="Miller P.J."/>
            <person name="Scott M.A."/>
            <person name="Spackman E."/>
            <person name="Goraichik I."/>
            <person name="Dimitrov K.M."/>
            <person name="Suarez D.L."/>
            <person name="Swayne D.E."/>
        </authorList>
    </citation>
    <scope>NUCLEOTIDE SEQUENCE [LARGE SCALE GENOMIC DNA]</scope>
    <source>
        <strain evidence="6 7">CGMCC 1.10972</strain>
    </source>
</reference>
<dbReference type="InterPro" id="IPR050406">
    <property type="entry name" value="FGGY_Carb_Kinase"/>
</dbReference>
<accession>A0A1W2DKW3</accession>
<dbReference type="CDD" id="cd07772">
    <property type="entry name" value="ASKHA_NBD_FGGY_NaCK-like"/>
    <property type="match status" value="1"/>
</dbReference>
<gene>
    <name evidence="6" type="ORF">SAMN06297251_115106</name>
</gene>
<proteinExistence type="inferred from homology"/>
<protein>
    <submittedName>
        <fullName evidence="6">Sugar (Pentulose or hexulose) kinase</fullName>
    </submittedName>
</protein>
<dbReference type="Gene3D" id="3.30.420.40">
    <property type="match status" value="2"/>
</dbReference>
<feature type="domain" description="Carbohydrate kinase FGGY N-terminal" evidence="4">
    <location>
        <begin position="10"/>
        <end position="242"/>
    </location>
</feature>
<evidence type="ECO:0000313" key="6">
    <source>
        <dbReference type="EMBL" id="SMC97668.1"/>
    </source>
</evidence>
<dbReference type="STRING" id="937218.SAMN06297251_115106"/>
<dbReference type="SUPFAM" id="SSF53067">
    <property type="entry name" value="Actin-like ATPase domain"/>
    <property type="match status" value="2"/>
</dbReference>
<comment type="similarity">
    <text evidence="1">Belongs to the FGGY kinase family.</text>
</comment>
<dbReference type="PANTHER" id="PTHR43095:SF3">
    <property type="entry name" value="L-XYLULOSE_3-KETO-L-GULONATE KINASE"/>
    <property type="match status" value="1"/>
</dbReference>
<dbReference type="InterPro" id="IPR049382">
    <property type="entry name" value="FGGY_C_2"/>
</dbReference>
<dbReference type="RefSeq" id="WP_084411409.1">
    <property type="nucleotide sequence ID" value="NZ_FWXR01000015.1"/>
</dbReference>
<keyword evidence="2" id="KW-0808">Transferase</keyword>
<evidence type="ECO:0000256" key="2">
    <source>
        <dbReference type="ARBA" id="ARBA00022679"/>
    </source>
</evidence>
<evidence type="ECO:0000313" key="7">
    <source>
        <dbReference type="Proteomes" id="UP000192656"/>
    </source>
</evidence>
<keyword evidence="7" id="KW-1185">Reference proteome</keyword>
<dbReference type="Pfam" id="PF21546">
    <property type="entry name" value="FGGY_C_2"/>
    <property type="match status" value="1"/>
</dbReference>
<dbReference type="PANTHER" id="PTHR43095">
    <property type="entry name" value="SUGAR KINASE"/>
    <property type="match status" value="1"/>
</dbReference>
<dbReference type="Pfam" id="PF00370">
    <property type="entry name" value="FGGY_N"/>
    <property type="match status" value="1"/>
</dbReference>